<dbReference type="EMBL" id="VZBZ01000091">
    <property type="protein sequence ID" value="MQN77576.1"/>
    <property type="molecule type" value="Genomic_DNA"/>
</dbReference>
<dbReference type="Proteomes" id="UP000261245">
    <property type="component" value="Unassembled WGS sequence"/>
</dbReference>
<evidence type="ECO:0000256" key="1">
    <source>
        <dbReference type="SAM" id="Phobius"/>
    </source>
</evidence>
<evidence type="ECO:0000313" key="34">
    <source>
        <dbReference type="Proteomes" id="UP000261245"/>
    </source>
</evidence>
<gene>
    <name evidence="32" type="ORF">DW026_00115</name>
    <name evidence="31" type="ORF">DW064_04455</name>
    <name evidence="30" type="ORF">DW079_13040</name>
    <name evidence="29" type="ORF">DW192_08775</name>
    <name evidence="28" type="ORF">DW250_04775</name>
    <name evidence="27" type="ORF">DW916_05850</name>
    <name evidence="25" type="ORF">DWV53_04890</name>
    <name evidence="24" type="ORF">DWV60_10230</name>
    <name evidence="23" type="ORF">DWV76_05695</name>
    <name evidence="22" type="ORF">DWW35_02440</name>
    <name evidence="21" type="ORF">DWX90_01895</name>
    <name evidence="20" type="ORF">DWY11_10210</name>
    <name evidence="26" type="ORF">DXA63_07385</name>
    <name evidence="19" type="ORF">DXB80_06110</name>
    <name evidence="18" type="ORF">DXC61_01705</name>
    <name evidence="17" type="ORF">F7D31_12510</name>
    <name evidence="15" type="ORF">F7D59_17020</name>
    <name evidence="16" type="ORF">F7D62_09590</name>
    <name evidence="13" type="ORF">F7D71_06835</name>
    <name evidence="14" type="ORF">F7D74_13070</name>
    <name evidence="12" type="ORF">F7D90_11915</name>
    <name evidence="11" type="ORF">F7D97_02380</name>
    <name evidence="2" type="ORF">KSW80_02315</name>
    <name evidence="3" type="ORF">LYY06_10775</name>
    <name evidence="6" type="ORF">NNC55_01765</name>
    <name evidence="5" type="ORF">NNC68_01975</name>
    <name evidence="4" type="ORF">NND11_08760</name>
    <name evidence="10" type="ORF">ONS98_00955</name>
    <name evidence="7" type="ORF">ONT05_05085</name>
    <name evidence="8" type="ORF">ONT19_01440</name>
    <name evidence="9" type="ORF">ONT23_01855</name>
</gene>
<dbReference type="Proteomes" id="UP001200307">
    <property type="component" value="Unassembled WGS sequence"/>
</dbReference>
<evidence type="ECO:0000313" key="12">
    <source>
        <dbReference type="EMBL" id="MQN32636.1"/>
    </source>
</evidence>
<evidence type="ECO:0000313" key="46">
    <source>
        <dbReference type="Proteomes" id="UP000286211"/>
    </source>
</evidence>
<dbReference type="Proteomes" id="UP000286501">
    <property type="component" value="Unassembled WGS sequence"/>
</dbReference>
<dbReference type="EMBL" id="QRKB01000020">
    <property type="protein sequence ID" value="RHH82199.1"/>
    <property type="molecule type" value="Genomic_DNA"/>
</dbReference>
<dbReference type="Proteomes" id="UP000390763">
    <property type="component" value="Unassembled WGS sequence"/>
</dbReference>
<reference evidence="33 34" key="1">
    <citation type="submission" date="2018-08" db="EMBL/GenBank/DDBJ databases">
        <title>A genome reference for cultivated species of the human gut microbiota.</title>
        <authorList>
            <person name="Zou Y."/>
            <person name="Xue W."/>
            <person name="Luo G."/>
        </authorList>
    </citation>
    <scope>NUCLEOTIDE SEQUENCE [LARGE SCALE GENOMIC DNA]</scope>
    <source>
        <strain evidence="25 43">AF10-17</strain>
        <strain evidence="24 44">AF11-14</strain>
        <strain evidence="23 36">AF12-50</strain>
        <strain evidence="22 41">AF15-25</strain>
        <strain evidence="21 45">AF22-1</strain>
        <strain evidence="20 37">AF24-12</strain>
        <strain evidence="32 35">AF38-11</strain>
        <strain evidence="31 39">AF43-2</strain>
        <strain evidence="30 46">AF46-2NS</strain>
        <strain evidence="29 38">AM16-54</strain>
        <strain evidence="28 47">AM22-1</strain>
        <strain evidence="27 40">AM42-23AC</strain>
        <strain evidence="26 42">OF03-3</strain>
        <strain evidence="19 34">OM06-11</strain>
        <strain evidence="18 33">TF06-40</strain>
    </source>
</reference>
<dbReference type="RefSeq" id="WP_006846290.1">
    <property type="nucleotide sequence ID" value="NZ_CATKVS010000004.1"/>
</dbReference>
<evidence type="ECO:0000313" key="41">
    <source>
        <dbReference type="Proteomes" id="UP000285236"/>
    </source>
</evidence>
<dbReference type="EMBL" id="QRNN01000011">
    <property type="protein sequence ID" value="RHK49340.1"/>
    <property type="molecule type" value="Genomic_DNA"/>
</dbReference>
<evidence type="ECO:0000313" key="20">
    <source>
        <dbReference type="EMBL" id="RGS14638.1"/>
    </source>
</evidence>
<dbReference type="EMBL" id="QRYP01000003">
    <property type="protein sequence ID" value="RGV00540.1"/>
    <property type="molecule type" value="Genomic_DNA"/>
</dbReference>
<evidence type="ECO:0000313" key="33">
    <source>
        <dbReference type="Proteomes" id="UP000261187"/>
    </source>
</evidence>
<dbReference type="EMBL" id="JAPDUS010000006">
    <property type="protein sequence ID" value="MCW4092943.1"/>
    <property type="molecule type" value="Genomic_DNA"/>
</dbReference>
<keyword evidence="1" id="KW-0812">Transmembrane</keyword>
<dbReference type="EMBL" id="VZAP01000155">
    <property type="protein sequence ID" value="MQO93460.1"/>
    <property type="molecule type" value="Genomic_DNA"/>
</dbReference>
<dbReference type="Proteomes" id="UP001209476">
    <property type="component" value="Unassembled WGS sequence"/>
</dbReference>
<dbReference type="EMBL" id="JAPDVH010000001">
    <property type="protein sequence ID" value="MCW4154303.1"/>
    <property type="molecule type" value="Genomic_DNA"/>
</dbReference>
<reference evidence="3" key="4">
    <citation type="submission" date="2021-12" db="EMBL/GenBank/DDBJ databases">
        <authorList>
            <person name="Lv X."/>
        </authorList>
    </citation>
    <scope>NUCLEOTIDE SEQUENCE</scope>
    <source>
        <strain evidence="3">HF2106</strain>
    </source>
</reference>
<evidence type="ECO:0000313" key="7">
    <source>
        <dbReference type="EMBL" id="MCW4092943.1"/>
    </source>
</evidence>
<dbReference type="Proteomes" id="UP000421408">
    <property type="component" value="Unassembled WGS sequence"/>
</dbReference>
<dbReference type="EMBL" id="QRVA01000024">
    <property type="protein sequence ID" value="RGS14638.1"/>
    <property type="molecule type" value="Genomic_DNA"/>
</dbReference>
<dbReference type="EMBL" id="QSAV01000011">
    <property type="protein sequence ID" value="RGW81160.1"/>
    <property type="molecule type" value="Genomic_DNA"/>
</dbReference>
<dbReference type="Proteomes" id="UP000286113">
    <property type="component" value="Unassembled WGS sequence"/>
</dbReference>
<evidence type="ECO:0000313" key="30">
    <source>
        <dbReference type="EMBL" id="RHK08483.1"/>
    </source>
</evidence>
<dbReference type="Proteomes" id="UP001209074">
    <property type="component" value="Unassembled WGS sequence"/>
</dbReference>
<evidence type="ECO:0000313" key="10">
    <source>
        <dbReference type="EMBL" id="MCW4163814.1"/>
    </source>
</evidence>
<evidence type="ECO:0000313" key="51">
    <source>
        <dbReference type="Proteomes" id="UP000420707"/>
    </source>
</evidence>
<reference evidence="2" key="3">
    <citation type="submission" date="2021-06" db="EMBL/GenBank/DDBJ databases">
        <title>Collection of gut derived symbiotic bacterial strains cultured from healthy donors.</title>
        <authorList>
            <person name="Lin H."/>
            <person name="Littmann E."/>
            <person name="Pamer E.G."/>
        </authorList>
    </citation>
    <scope>NUCLEOTIDE SEQUENCE</scope>
    <source>
        <strain evidence="2">MSK.21.60</strain>
    </source>
</reference>
<evidence type="ECO:0000313" key="5">
    <source>
        <dbReference type="EMBL" id="MCP9548250.1"/>
    </source>
</evidence>
<dbReference type="EMBL" id="JANDWN010000003">
    <property type="protein sequence ID" value="MCP9598688.1"/>
    <property type="molecule type" value="Genomic_DNA"/>
</dbReference>
<proteinExistence type="predicted"/>
<dbReference type="Proteomes" id="UP000406735">
    <property type="component" value="Unassembled WGS sequence"/>
</dbReference>
<evidence type="ECO:0000313" key="47">
    <source>
        <dbReference type="Proteomes" id="UP000286501"/>
    </source>
</evidence>
<evidence type="ECO:0000313" key="35">
    <source>
        <dbReference type="Proteomes" id="UP000283672"/>
    </source>
</evidence>
<evidence type="ECO:0000313" key="13">
    <source>
        <dbReference type="EMBL" id="MQN77576.1"/>
    </source>
</evidence>
<evidence type="ECO:0000313" key="53">
    <source>
        <dbReference type="Proteomes" id="UP000421408"/>
    </source>
</evidence>
<evidence type="ECO:0000313" key="42">
    <source>
        <dbReference type="Proteomes" id="UP000285604"/>
    </source>
</evidence>
<evidence type="ECO:0000313" key="22">
    <source>
        <dbReference type="EMBL" id="RGV00540.1"/>
    </source>
</evidence>
<dbReference type="EMBL" id="JAJTVO010000019">
    <property type="protein sequence ID" value="MCE4122742.1"/>
    <property type="molecule type" value="Genomic_DNA"/>
</dbReference>
<evidence type="ECO:0000313" key="40">
    <source>
        <dbReference type="Proteomes" id="UP000284990"/>
    </source>
</evidence>
<sequence length="71" mass="7986">MNNIDWKKAVVFLIVIGGLIYITKAELGMTTTNSFLTTLGILLLLFIGDNFAQKIDDDRKRRKLNNDGKAD</sequence>
<evidence type="ECO:0000313" key="3">
    <source>
        <dbReference type="EMBL" id="MCE4122742.1"/>
    </source>
</evidence>
<dbReference type="EMBL" id="QSFW01000010">
    <property type="protein sequence ID" value="RHA87509.1"/>
    <property type="molecule type" value="Genomic_DNA"/>
</dbReference>
<evidence type="ECO:0000313" key="44">
    <source>
        <dbReference type="Proteomes" id="UP000286077"/>
    </source>
</evidence>
<evidence type="ECO:0000313" key="38">
    <source>
        <dbReference type="Proteomes" id="UP000284548"/>
    </source>
</evidence>
<dbReference type="EMBL" id="VZBT01000072">
    <property type="protein sequence ID" value="MQO04353.1"/>
    <property type="molecule type" value="Genomic_DNA"/>
</dbReference>
<evidence type="ECO:0000313" key="32">
    <source>
        <dbReference type="EMBL" id="RHL42253.1"/>
    </source>
</evidence>
<reference evidence="7" key="6">
    <citation type="submission" date="2022-11" db="EMBL/GenBank/DDBJ databases">
        <title>Genomic repertoires linked with pathogenic potency of arthritogenic Prevotella copri isolated from the gut of rheumatoid arthritis patients.</title>
        <authorList>
            <person name="Nii T."/>
            <person name="Maeda Y."/>
            <person name="Motooka D."/>
            <person name="Naito M."/>
            <person name="Matsumoto Y."/>
            <person name="Ogawa T."/>
            <person name="Oguro-Igashira E."/>
            <person name="Kishikawa T."/>
            <person name="Yamashita M."/>
            <person name="Koizumi S."/>
            <person name="Kurakawa T."/>
            <person name="Okumura R."/>
            <person name="Kayama H."/>
            <person name="Murakami M."/>
            <person name="Sakaguchi T."/>
            <person name="Das B."/>
            <person name="Nakamura S."/>
            <person name="Okada Y."/>
            <person name="Kumanogoh A."/>
            <person name="Takeda K."/>
        </authorList>
    </citation>
    <scope>NUCLEOTIDE SEQUENCE</scope>
    <source>
        <strain evidence="9">H012_8</strain>
        <strain evidence="8">H019-1</strain>
        <strain evidence="7">N016-13</strain>
        <strain evidence="10">RA-N001-16</strain>
    </source>
</reference>
<evidence type="ECO:0000313" key="27">
    <source>
        <dbReference type="EMBL" id="RHA87509.1"/>
    </source>
</evidence>
<dbReference type="EMBL" id="QROP01000001">
    <property type="protein sequence ID" value="RHL42253.1"/>
    <property type="molecule type" value="Genomic_DNA"/>
</dbReference>
<dbReference type="Proteomes" id="UP000284562">
    <property type="component" value="Unassembled WGS sequence"/>
</dbReference>
<dbReference type="EMBL" id="QRIN01000014">
    <property type="protein sequence ID" value="RHG67362.1"/>
    <property type="molecule type" value="Genomic_DNA"/>
</dbReference>
<evidence type="ECO:0000313" key="50">
    <source>
        <dbReference type="Proteomes" id="UP000420635"/>
    </source>
</evidence>
<evidence type="ECO:0000313" key="48">
    <source>
        <dbReference type="Proteomes" id="UP000390763"/>
    </source>
</evidence>
<feature type="transmembrane region" description="Helical" evidence="1">
    <location>
        <begin position="35"/>
        <end position="52"/>
    </location>
</feature>
<protein>
    <submittedName>
        <fullName evidence="19">Transporter</fullName>
    </submittedName>
</protein>
<dbReference type="Proteomes" id="UP001196316">
    <property type="component" value="Unassembled WGS sequence"/>
</dbReference>
<evidence type="ECO:0000313" key="18">
    <source>
        <dbReference type="EMBL" id="RGL63844.1"/>
    </source>
</evidence>
<dbReference type="GeneID" id="69849946"/>
<evidence type="ECO:0000313" key="23">
    <source>
        <dbReference type="EMBL" id="RGW43446.1"/>
    </source>
</evidence>
<dbReference type="EMBL" id="QSAG01000007">
    <property type="protein sequence ID" value="RGW43446.1"/>
    <property type="molecule type" value="Genomic_DNA"/>
</dbReference>
<dbReference type="EMBL" id="JAPDUM010000001">
    <property type="protein sequence ID" value="MCW4163814.1"/>
    <property type="molecule type" value="Genomic_DNA"/>
</dbReference>
<reference evidence="4" key="5">
    <citation type="submission" date="2022-07" db="EMBL/GenBank/DDBJ databases">
        <title>Prevotella copri.</title>
        <authorList>
            <person name="Yang C."/>
        </authorList>
    </citation>
    <scope>NUCLEOTIDE SEQUENCE</scope>
    <source>
        <strain evidence="6">HF1476</strain>
        <strain evidence="5">HF1805</strain>
        <strain evidence="4">HF88</strain>
    </source>
</reference>
<dbReference type="Proteomes" id="UP000286077">
    <property type="component" value="Unassembled WGS sequence"/>
</dbReference>
<dbReference type="Proteomes" id="UP001205506">
    <property type="component" value="Unassembled WGS sequence"/>
</dbReference>
<evidence type="ECO:0000313" key="2">
    <source>
        <dbReference type="EMBL" id="MBV3407253.1"/>
    </source>
</evidence>
<dbReference type="EMBL" id="QSCI01000025">
    <property type="protein sequence ID" value="RGX95579.1"/>
    <property type="molecule type" value="Genomic_DNA"/>
</dbReference>
<evidence type="ECO:0000313" key="6">
    <source>
        <dbReference type="EMBL" id="MCP9598688.1"/>
    </source>
</evidence>
<dbReference type="EMBL" id="QSAQ01000025">
    <property type="protein sequence ID" value="RGW67095.1"/>
    <property type="molecule type" value="Genomic_DNA"/>
</dbReference>
<organism evidence="19 34">
    <name type="scientific">Segatella copri</name>
    <dbReference type="NCBI Taxonomy" id="165179"/>
    <lineage>
        <taxon>Bacteria</taxon>
        <taxon>Pseudomonadati</taxon>
        <taxon>Bacteroidota</taxon>
        <taxon>Bacteroidia</taxon>
        <taxon>Bacteroidales</taxon>
        <taxon>Prevotellaceae</taxon>
        <taxon>Segatella</taxon>
    </lineage>
</organism>
<dbReference type="Proteomes" id="UP001209168">
    <property type="component" value="Unassembled WGS sequence"/>
</dbReference>
<name>A0A3E5AFA6_9BACT</name>
<reference evidence="48 49" key="2">
    <citation type="submission" date="2019-09" db="EMBL/GenBank/DDBJ databases">
        <title>Distinct polysaccharide growth profiles of human intestinal Prevotella copri isolates.</title>
        <authorList>
            <person name="Fehlner-Peach H."/>
            <person name="Magnabosco C."/>
            <person name="Raghavan V."/>
            <person name="Scher J.U."/>
            <person name="Tett A."/>
            <person name="Cox L.M."/>
            <person name="Gottsegen C."/>
            <person name="Watters A."/>
            <person name="Wiltshire- Gordon J.D."/>
            <person name="Segata N."/>
            <person name="Bonneau R."/>
            <person name="Littman D.R."/>
        </authorList>
    </citation>
    <scope>NUCLEOTIDE SEQUENCE [LARGE SCALE GENOMIC DNA]</scope>
    <source>
        <strain evidence="13 54">BU41712</strain>
        <strain evidence="14">IAA108</strain>
        <strain evidence="53">iAA108</strain>
        <strain evidence="16">IAK279</strain>
        <strain evidence="48">iAK279</strain>
        <strain evidence="12">IAP146</strain>
        <strain evidence="51">iAP146</strain>
        <strain evidence="17">IAU3127</strain>
        <strain evidence="52">iAU3127</strain>
        <strain evidence="11">IK21513</strain>
        <strain evidence="49">iK21513</strain>
        <strain evidence="50">iP54</strain>
        <strain evidence="15">IP54</strain>
    </source>
</reference>
<dbReference type="Proteomes" id="UP000285236">
    <property type="component" value="Unassembled WGS sequence"/>
</dbReference>
<dbReference type="Proteomes" id="UP000284990">
    <property type="component" value="Unassembled WGS sequence"/>
</dbReference>
<evidence type="ECO:0000313" key="16">
    <source>
        <dbReference type="EMBL" id="MQO04353.1"/>
    </source>
</evidence>
<evidence type="ECO:0000313" key="52">
    <source>
        <dbReference type="Proteomes" id="UP000421283"/>
    </source>
</evidence>
<keyword evidence="1" id="KW-1133">Transmembrane helix</keyword>
<dbReference type="EMBL" id="QSSA01000003">
    <property type="protein sequence ID" value="RGL63844.1"/>
    <property type="molecule type" value="Genomic_DNA"/>
</dbReference>
<dbReference type="Proteomes" id="UP000421283">
    <property type="component" value="Unassembled WGS sequence"/>
</dbReference>
<evidence type="ECO:0000313" key="17">
    <source>
        <dbReference type="EMBL" id="MQO93460.1"/>
    </source>
</evidence>
<dbReference type="Proteomes" id="UP001206014">
    <property type="component" value="Unassembled WGS sequence"/>
</dbReference>
<dbReference type="Proteomes" id="UP000283785">
    <property type="component" value="Unassembled WGS sequence"/>
</dbReference>
<dbReference type="EMBL" id="JAHOEP010000005">
    <property type="protein sequence ID" value="MBV3407253.1"/>
    <property type="molecule type" value="Genomic_DNA"/>
</dbReference>
<comment type="caution">
    <text evidence="19">The sequence shown here is derived from an EMBL/GenBank/DDBJ whole genome shotgun (WGS) entry which is preliminary data.</text>
</comment>
<evidence type="ECO:0000313" key="43">
    <source>
        <dbReference type="Proteomes" id="UP000285776"/>
    </source>
</evidence>
<evidence type="ECO:0000313" key="31">
    <source>
        <dbReference type="EMBL" id="RHK49340.1"/>
    </source>
</evidence>
<evidence type="ECO:0000313" key="49">
    <source>
        <dbReference type="Proteomes" id="UP000406735"/>
    </source>
</evidence>
<evidence type="ECO:0000313" key="45">
    <source>
        <dbReference type="Proteomes" id="UP000286113"/>
    </source>
</evidence>
<evidence type="ECO:0000313" key="21">
    <source>
        <dbReference type="EMBL" id="RGS48715.1"/>
    </source>
</evidence>
<dbReference type="Proteomes" id="UP000284548">
    <property type="component" value="Unassembled WGS sequence"/>
</dbReference>
<dbReference type="EMBL" id="QSUC01000011">
    <property type="protein sequence ID" value="RGN10468.1"/>
    <property type="molecule type" value="Genomic_DNA"/>
</dbReference>
<dbReference type="Proteomes" id="UP000420635">
    <property type="component" value="Unassembled WGS sequence"/>
</dbReference>
<dbReference type="EMBL" id="VZCC01000101">
    <property type="protein sequence ID" value="MQN84885.1"/>
    <property type="molecule type" value="Genomic_DNA"/>
</dbReference>
<evidence type="ECO:0000313" key="9">
    <source>
        <dbReference type="EMBL" id="MCW4154303.1"/>
    </source>
</evidence>
<dbReference type="EMBL" id="VZBQ01000164">
    <property type="protein sequence ID" value="MQN91509.1"/>
    <property type="molecule type" value="Genomic_DNA"/>
</dbReference>
<dbReference type="Proteomes" id="UP000286211">
    <property type="component" value="Unassembled WGS sequence"/>
</dbReference>
<dbReference type="EMBL" id="QRNB01000092">
    <property type="protein sequence ID" value="RHK08483.1"/>
    <property type="molecule type" value="Genomic_DNA"/>
</dbReference>
<dbReference type="Proteomes" id="UP000285776">
    <property type="component" value="Unassembled WGS sequence"/>
</dbReference>
<dbReference type="EMBL" id="JAPDVG010000001">
    <property type="protein sequence ID" value="MCW4130281.1"/>
    <property type="molecule type" value="Genomic_DNA"/>
</dbReference>
<evidence type="ECO:0000313" key="11">
    <source>
        <dbReference type="EMBL" id="MQN08798.1"/>
    </source>
</evidence>
<dbReference type="Proteomes" id="UP000261187">
    <property type="component" value="Unassembled WGS sequence"/>
</dbReference>
<dbReference type="Proteomes" id="UP000420707">
    <property type="component" value="Unassembled WGS sequence"/>
</dbReference>
<evidence type="ECO:0000313" key="37">
    <source>
        <dbReference type="Proteomes" id="UP000283872"/>
    </source>
</evidence>
<evidence type="ECO:0000313" key="14">
    <source>
        <dbReference type="EMBL" id="MQN84885.1"/>
    </source>
</evidence>
<evidence type="ECO:0000313" key="8">
    <source>
        <dbReference type="EMBL" id="MCW4130281.1"/>
    </source>
</evidence>
<dbReference type="Proteomes" id="UP001204486">
    <property type="component" value="Unassembled WGS sequence"/>
</dbReference>
<accession>A0A3E5AFA6</accession>
<evidence type="ECO:0000313" key="25">
    <source>
        <dbReference type="EMBL" id="RGW81160.1"/>
    </source>
</evidence>
<dbReference type="Proteomes" id="UP000285604">
    <property type="component" value="Unassembled WGS sequence"/>
</dbReference>
<dbReference type="Proteomes" id="UP000283672">
    <property type="component" value="Unassembled WGS sequence"/>
</dbReference>
<dbReference type="EMBL" id="VZCR01000077">
    <property type="protein sequence ID" value="MQN32636.1"/>
    <property type="molecule type" value="Genomic_DNA"/>
</dbReference>
<keyword evidence="1" id="KW-0472">Membrane</keyword>
<dbReference type="Proteomes" id="UP000423156">
    <property type="component" value="Unassembled WGS sequence"/>
</dbReference>
<dbReference type="EMBL" id="JANDXR010000009">
    <property type="protein sequence ID" value="MCP9501639.1"/>
    <property type="molecule type" value="Genomic_DNA"/>
</dbReference>
<dbReference type="AlphaFoldDB" id="A0A3E5AFA6"/>
<evidence type="ECO:0000313" key="28">
    <source>
        <dbReference type="EMBL" id="RHG67362.1"/>
    </source>
</evidence>
<evidence type="ECO:0000313" key="19">
    <source>
        <dbReference type="EMBL" id="RGN10468.1"/>
    </source>
</evidence>
<evidence type="ECO:0000313" key="29">
    <source>
        <dbReference type="EMBL" id="RHH82199.1"/>
    </source>
</evidence>
<evidence type="ECO:0000313" key="54">
    <source>
        <dbReference type="Proteomes" id="UP000423156"/>
    </source>
</evidence>
<dbReference type="EMBL" id="VZCY01000018">
    <property type="protein sequence ID" value="MQN08798.1"/>
    <property type="molecule type" value="Genomic_DNA"/>
</dbReference>
<evidence type="ECO:0000313" key="24">
    <source>
        <dbReference type="EMBL" id="RGW67095.1"/>
    </source>
</evidence>
<dbReference type="Proteomes" id="UP000283872">
    <property type="component" value="Unassembled WGS sequence"/>
</dbReference>
<evidence type="ECO:0000313" key="36">
    <source>
        <dbReference type="Proteomes" id="UP000283785"/>
    </source>
</evidence>
<dbReference type="EMBL" id="JANDWU010000001">
    <property type="protein sequence ID" value="MCP9548250.1"/>
    <property type="molecule type" value="Genomic_DNA"/>
</dbReference>
<evidence type="ECO:0000313" key="4">
    <source>
        <dbReference type="EMBL" id="MCP9501639.1"/>
    </source>
</evidence>
<dbReference type="EMBL" id="QRVN01000002">
    <property type="protein sequence ID" value="RGS48715.1"/>
    <property type="molecule type" value="Genomic_DNA"/>
</dbReference>
<dbReference type="Proteomes" id="UP001209417">
    <property type="component" value="Unassembled WGS sequence"/>
</dbReference>
<evidence type="ECO:0000313" key="39">
    <source>
        <dbReference type="Proteomes" id="UP000284562"/>
    </source>
</evidence>
<evidence type="ECO:0000313" key="15">
    <source>
        <dbReference type="EMBL" id="MQN91509.1"/>
    </source>
</evidence>
<evidence type="ECO:0000313" key="26">
    <source>
        <dbReference type="EMBL" id="RGX95579.1"/>
    </source>
</evidence>